<protein>
    <submittedName>
        <fullName evidence="2">Transposase zinc-ribbon domain-containing protein</fullName>
    </submittedName>
</protein>
<dbReference type="Pfam" id="PF25208">
    <property type="entry name" value="DUF7838"/>
    <property type="match status" value="1"/>
</dbReference>
<dbReference type="InterPro" id="IPR057160">
    <property type="entry name" value="DUF7838"/>
</dbReference>
<evidence type="ECO:0000313" key="3">
    <source>
        <dbReference type="Proteomes" id="UP000184357"/>
    </source>
</evidence>
<reference evidence="2 3" key="1">
    <citation type="submission" date="2016-11" db="EMBL/GenBank/DDBJ databases">
        <authorList>
            <person name="Jaros S."/>
            <person name="Januszkiewicz K."/>
            <person name="Wedrychowicz H."/>
        </authorList>
    </citation>
    <scope>NUCLEOTIDE SEQUENCE [LARGE SCALE GENOMIC DNA]</scope>
    <source>
        <strain evidence="2 3">DSM 9297</strain>
    </source>
</reference>
<organism evidence="2 3">
    <name type="scientific">Halobaculum gomorrense</name>
    <dbReference type="NCBI Taxonomy" id="43928"/>
    <lineage>
        <taxon>Archaea</taxon>
        <taxon>Methanobacteriati</taxon>
        <taxon>Methanobacteriota</taxon>
        <taxon>Stenosarchaea group</taxon>
        <taxon>Halobacteria</taxon>
        <taxon>Halobacteriales</taxon>
        <taxon>Haloferacaceae</taxon>
        <taxon>Halobaculum</taxon>
    </lineage>
</organism>
<dbReference type="AlphaFoldDB" id="A0A1M5K4J1"/>
<sequence length="56" mass="6511">MSLEMEFSCPRCGEDRDFWRVAAMTLHLGEKTKWRCNECDYGLTRINGDRADPVEA</sequence>
<evidence type="ECO:0000259" key="1">
    <source>
        <dbReference type="Pfam" id="PF25208"/>
    </source>
</evidence>
<dbReference type="Proteomes" id="UP000184357">
    <property type="component" value="Unassembled WGS sequence"/>
</dbReference>
<accession>A0A1M5K4J1</accession>
<dbReference type="EMBL" id="FQWV01000001">
    <property type="protein sequence ID" value="SHG47675.1"/>
    <property type="molecule type" value="Genomic_DNA"/>
</dbReference>
<evidence type="ECO:0000313" key="2">
    <source>
        <dbReference type="EMBL" id="SHG47675.1"/>
    </source>
</evidence>
<dbReference type="STRING" id="43928.SAMN05443636_0373"/>
<gene>
    <name evidence="2" type="ORF">SAMN05443636_0373</name>
</gene>
<dbReference type="RefSeq" id="WP_200778343.1">
    <property type="nucleotide sequence ID" value="NZ_FQWV01000001.1"/>
</dbReference>
<proteinExistence type="predicted"/>
<feature type="domain" description="DUF7838" evidence="1">
    <location>
        <begin position="1"/>
        <end position="49"/>
    </location>
</feature>
<keyword evidence="3" id="KW-1185">Reference proteome</keyword>
<name>A0A1M5K4J1_9EURY</name>
<dbReference type="OrthoDB" id="280204at2157"/>